<name>A0ABV6HMM2_9SPHI</name>
<dbReference type="Proteomes" id="UP001589774">
    <property type="component" value="Unassembled WGS sequence"/>
</dbReference>
<dbReference type="RefSeq" id="WP_130855294.1">
    <property type="nucleotide sequence ID" value="NZ_JBHLWO010000002.1"/>
</dbReference>
<comment type="similarity">
    <text evidence="1 3">Belongs to the short-chain dehydrogenases/reductases (SDR) family.</text>
</comment>
<protein>
    <submittedName>
        <fullName evidence="4">SDR family oxidoreductase</fullName>
    </submittedName>
</protein>
<evidence type="ECO:0000256" key="3">
    <source>
        <dbReference type="RuleBase" id="RU000363"/>
    </source>
</evidence>
<dbReference type="Gene3D" id="3.40.50.720">
    <property type="entry name" value="NAD(P)-binding Rossmann-like Domain"/>
    <property type="match status" value="1"/>
</dbReference>
<evidence type="ECO:0000256" key="2">
    <source>
        <dbReference type="ARBA" id="ARBA00023002"/>
    </source>
</evidence>
<keyword evidence="5" id="KW-1185">Reference proteome</keyword>
<keyword evidence="2" id="KW-0560">Oxidoreductase</keyword>
<dbReference type="PROSITE" id="PS00061">
    <property type="entry name" value="ADH_SHORT"/>
    <property type="match status" value="1"/>
</dbReference>
<proteinExistence type="inferred from homology"/>
<sequence>MNVQKNTILITGGTGGFGYTFASKLIALGNTVIITGRNEQKLQDIKRRLPAVHVIKSDVAQVEDICELYDHIAVQFPNLNMLINNAGEMRKISLQQAQDLNDITREVEINLMGPIRMIQAFLPLLKKQQKALILNVTSGIALSPFAISPIYSASKAGLRSYTQALRVQLKNTDIKVMELVAPGSSTSLNDKFMQEDGFNAKMLMAPEKIVDAAIKGIRQNKEEVFPGLAKVMRMVSRLAPKLMIAQAGKMGASFMYGTNRTK</sequence>
<dbReference type="PANTHER" id="PTHR44196:SF1">
    <property type="entry name" value="DEHYDROGENASE_REDUCTASE SDR FAMILY MEMBER 7B"/>
    <property type="match status" value="1"/>
</dbReference>
<dbReference type="SUPFAM" id="SSF51735">
    <property type="entry name" value="NAD(P)-binding Rossmann-fold domains"/>
    <property type="match status" value="1"/>
</dbReference>
<evidence type="ECO:0000256" key="1">
    <source>
        <dbReference type="ARBA" id="ARBA00006484"/>
    </source>
</evidence>
<gene>
    <name evidence="4" type="ORF">ACFFI0_17485</name>
</gene>
<comment type="caution">
    <text evidence="4">The sequence shown here is derived from an EMBL/GenBank/DDBJ whole genome shotgun (WGS) entry which is preliminary data.</text>
</comment>
<dbReference type="InterPro" id="IPR002347">
    <property type="entry name" value="SDR_fam"/>
</dbReference>
<dbReference type="EMBL" id="JBHLWO010000002">
    <property type="protein sequence ID" value="MFC0320121.1"/>
    <property type="molecule type" value="Genomic_DNA"/>
</dbReference>
<dbReference type="PRINTS" id="PR00080">
    <property type="entry name" value="SDRFAMILY"/>
</dbReference>
<organism evidence="4 5">
    <name type="scientific">Olivibacter oleidegradans</name>
    <dbReference type="NCBI Taxonomy" id="760123"/>
    <lineage>
        <taxon>Bacteria</taxon>
        <taxon>Pseudomonadati</taxon>
        <taxon>Bacteroidota</taxon>
        <taxon>Sphingobacteriia</taxon>
        <taxon>Sphingobacteriales</taxon>
        <taxon>Sphingobacteriaceae</taxon>
        <taxon>Olivibacter</taxon>
    </lineage>
</organism>
<reference evidence="4 5" key="1">
    <citation type="submission" date="2024-09" db="EMBL/GenBank/DDBJ databases">
        <authorList>
            <person name="Sun Q."/>
            <person name="Mori K."/>
        </authorList>
    </citation>
    <scope>NUCLEOTIDE SEQUENCE [LARGE SCALE GENOMIC DNA]</scope>
    <source>
        <strain evidence="4 5">CCM 7765</strain>
    </source>
</reference>
<dbReference type="InterPro" id="IPR020904">
    <property type="entry name" value="Sc_DH/Rdtase_CS"/>
</dbReference>
<dbReference type="PANTHER" id="PTHR44196">
    <property type="entry name" value="DEHYDROGENASE/REDUCTASE SDR FAMILY MEMBER 7B"/>
    <property type="match status" value="1"/>
</dbReference>
<evidence type="ECO:0000313" key="5">
    <source>
        <dbReference type="Proteomes" id="UP001589774"/>
    </source>
</evidence>
<evidence type="ECO:0000313" key="4">
    <source>
        <dbReference type="EMBL" id="MFC0320121.1"/>
    </source>
</evidence>
<dbReference type="Pfam" id="PF00106">
    <property type="entry name" value="adh_short"/>
    <property type="match status" value="1"/>
</dbReference>
<accession>A0ABV6HMM2</accession>
<dbReference type="InterPro" id="IPR036291">
    <property type="entry name" value="NAD(P)-bd_dom_sf"/>
</dbReference>
<dbReference type="PRINTS" id="PR00081">
    <property type="entry name" value="GDHRDH"/>
</dbReference>